<dbReference type="RefSeq" id="WP_152195640.1">
    <property type="nucleotide sequence ID" value="NZ_VUKD01000003.1"/>
</dbReference>
<dbReference type="Pfam" id="PF00027">
    <property type="entry name" value="cNMP_binding"/>
    <property type="match status" value="1"/>
</dbReference>
<dbReference type="AlphaFoldDB" id="A0A6N7EK10"/>
<feature type="domain" description="Cyclic nucleotide-binding" evidence="1">
    <location>
        <begin position="241"/>
        <end position="305"/>
    </location>
</feature>
<dbReference type="EMBL" id="WHPC01000035">
    <property type="protein sequence ID" value="MPV37403.1"/>
    <property type="molecule type" value="Genomic_DNA"/>
</dbReference>
<dbReference type="SUPFAM" id="SSF51206">
    <property type="entry name" value="cAMP-binding domain-like"/>
    <property type="match status" value="1"/>
</dbReference>
<dbReference type="InterPro" id="IPR014710">
    <property type="entry name" value="RmlC-like_jellyroll"/>
</dbReference>
<proteinExistence type="predicted"/>
<evidence type="ECO:0000313" key="3">
    <source>
        <dbReference type="Proteomes" id="UP000437709"/>
    </source>
</evidence>
<keyword evidence="3" id="KW-1185">Reference proteome</keyword>
<dbReference type="Proteomes" id="UP000437709">
    <property type="component" value="Unassembled WGS sequence"/>
</dbReference>
<dbReference type="OrthoDB" id="41390at2"/>
<comment type="caution">
    <text evidence="2">The sequence shown here is derived from an EMBL/GenBank/DDBJ whole genome shotgun (WGS) entry which is preliminary data.</text>
</comment>
<name>A0A6N7EK10_9MICO</name>
<dbReference type="Gene3D" id="2.60.120.10">
    <property type="entry name" value="Jelly Rolls"/>
    <property type="match status" value="1"/>
</dbReference>
<organism evidence="2 3">
    <name type="scientific">Georgenia subflava</name>
    <dbReference type="NCBI Taxonomy" id="1622177"/>
    <lineage>
        <taxon>Bacteria</taxon>
        <taxon>Bacillati</taxon>
        <taxon>Actinomycetota</taxon>
        <taxon>Actinomycetes</taxon>
        <taxon>Micrococcales</taxon>
        <taxon>Bogoriellaceae</taxon>
        <taxon>Georgenia</taxon>
    </lineage>
</organism>
<reference evidence="2 3" key="1">
    <citation type="submission" date="2019-10" db="EMBL/GenBank/DDBJ databases">
        <title>Georgenia wutianyii sp. nov. and Georgenia yuyongxinii sp. nov. isolated from plateau pika (Ochotona curzoniae) in the Qinghai-Tibet plateau of China.</title>
        <authorList>
            <person name="Tian Z."/>
        </authorList>
    </citation>
    <scope>NUCLEOTIDE SEQUENCE [LARGE SCALE GENOMIC DNA]</scope>
    <source>
        <strain evidence="2 3">JCM 19765</strain>
    </source>
</reference>
<dbReference type="InterPro" id="IPR018490">
    <property type="entry name" value="cNMP-bd_dom_sf"/>
</dbReference>
<protein>
    <submittedName>
        <fullName evidence="2">Cyclic nucleotide-binding domain-containing protein</fullName>
    </submittedName>
</protein>
<evidence type="ECO:0000259" key="1">
    <source>
        <dbReference type="PROSITE" id="PS50042"/>
    </source>
</evidence>
<dbReference type="CDD" id="cd00038">
    <property type="entry name" value="CAP_ED"/>
    <property type="match status" value="1"/>
</dbReference>
<dbReference type="InterPro" id="IPR000595">
    <property type="entry name" value="cNMP-bd_dom"/>
</dbReference>
<evidence type="ECO:0000313" key="2">
    <source>
        <dbReference type="EMBL" id="MPV37403.1"/>
    </source>
</evidence>
<gene>
    <name evidence="2" type="ORF">GB881_10160</name>
</gene>
<dbReference type="PROSITE" id="PS50042">
    <property type="entry name" value="CNMP_BINDING_3"/>
    <property type="match status" value="1"/>
</dbReference>
<sequence>MTSLSWIPSDSVRGWLKAGFDVGLAHYDTPPLDSLTGLDQVHQLRADDRFRFANHLSAWAEFDELGAPVEWGFAEESGIVMGSTTVRVASVGATFGGYSLPTLQQEPVVEPGSVHFAQTAGGRTGVPLPRPVPHAPFVLWQAPIVWTTLALTLRSDGTTDIAMPGASAFPRHWVFGPDGALALKSGLTDLDHWMAHSFGPRTPWGNQDSEALVTEAESSLERQLSEGIMRGGGRPEIRRAPAGTTVTTQGEPGEEIFLVLDGVLVVEVDGAQVAQVGPGAVLGERAVLEGGVRTSTLRAMTPVRLAVAGARSLDLEKLRAVAELHRREEA</sequence>
<accession>A0A6N7EK10</accession>